<proteinExistence type="predicted"/>
<dbReference type="AlphaFoldDB" id="A0A427BAP3"/>
<accession>A0A427BAP3</accession>
<feature type="region of interest" description="Disordered" evidence="1">
    <location>
        <begin position="52"/>
        <end position="105"/>
    </location>
</feature>
<protein>
    <submittedName>
        <fullName evidence="2">Uncharacterized protein</fullName>
    </submittedName>
</protein>
<evidence type="ECO:0000313" key="3">
    <source>
        <dbReference type="Proteomes" id="UP000287651"/>
    </source>
</evidence>
<organism evidence="2 3">
    <name type="scientific">Ensete ventricosum</name>
    <name type="common">Abyssinian banana</name>
    <name type="synonym">Musa ensete</name>
    <dbReference type="NCBI Taxonomy" id="4639"/>
    <lineage>
        <taxon>Eukaryota</taxon>
        <taxon>Viridiplantae</taxon>
        <taxon>Streptophyta</taxon>
        <taxon>Embryophyta</taxon>
        <taxon>Tracheophyta</taxon>
        <taxon>Spermatophyta</taxon>
        <taxon>Magnoliopsida</taxon>
        <taxon>Liliopsida</taxon>
        <taxon>Zingiberales</taxon>
        <taxon>Musaceae</taxon>
        <taxon>Ensete</taxon>
    </lineage>
</organism>
<dbReference type="Proteomes" id="UP000287651">
    <property type="component" value="Unassembled WGS sequence"/>
</dbReference>
<evidence type="ECO:0000313" key="2">
    <source>
        <dbReference type="EMBL" id="RRT85600.1"/>
    </source>
</evidence>
<evidence type="ECO:0000256" key="1">
    <source>
        <dbReference type="SAM" id="MobiDB-lite"/>
    </source>
</evidence>
<feature type="compositionally biased region" description="Basic and acidic residues" evidence="1">
    <location>
        <begin position="87"/>
        <end position="99"/>
    </location>
</feature>
<gene>
    <name evidence="2" type="ORF">B296_00002968</name>
</gene>
<sequence>MIMKTTPLKRAAKKNATERSQLSLCIATRESQSHRFGPFLAKLIPRVGSGISGGTSSGGTFTSHDPSGCPADEAAVAPRVVPEDFLDSARSRQGRDGLHGGRASEQAIESARWRVRAAGFRCKRFIVEKEENQEIVAEITELG</sequence>
<dbReference type="EMBL" id="AMZH03000090">
    <property type="protein sequence ID" value="RRT85600.1"/>
    <property type="molecule type" value="Genomic_DNA"/>
</dbReference>
<comment type="caution">
    <text evidence="2">The sequence shown here is derived from an EMBL/GenBank/DDBJ whole genome shotgun (WGS) entry which is preliminary data.</text>
</comment>
<name>A0A427BAP3_ENSVE</name>
<reference evidence="2 3" key="1">
    <citation type="journal article" date="2014" name="Agronomy (Basel)">
        <title>A Draft Genome Sequence for Ensete ventricosum, the Drought-Tolerant Tree Against Hunger.</title>
        <authorList>
            <person name="Harrison J."/>
            <person name="Moore K.A."/>
            <person name="Paszkiewicz K."/>
            <person name="Jones T."/>
            <person name="Grant M."/>
            <person name="Ambacheew D."/>
            <person name="Muzemil S."/>
            <person name="Studholme D.J."/>
        </authorList>
    </citation>
    <scope>NUCLEOTIDE SEQUENCE [LARGE SCALE GENOMIC DNA]</scope>
</reference>